<evidence type="ECO:0000259" key="2">
    <source>
        <dbReference type="Pfam" id="PF01757"/>
    </source>
</evidence>
<comment type="caution">
    <text evidence="3">The sequence shown here is derived from an EMBL/GenBank/DDBJ whole genome shotgun (WGS) entry which is preliminary data.</text>
</comment>
<accession>A0A432E097</accession>
<dbReference type="AlphaFoldDB" id="A0A432E097"/>
<organism evidence="3 4">
    <name type="scientific">Chryseobacterium arthrosphaerae</name>
    <dbReference type="NCBI Taxonomy" id="651561"/>
    <lineage>
        <taxon>Bacteria</taxon>
        <taxon>Pseudomonadati</taxon>
        <taxon>Bacteroidota</taxon>
        <taxon>Flavobacteriia</taxon>
        <taxon>Flavobacteriales</taxon>
        <taxon>Weeksellaceae</taxon>
        <taxon>Chryseobacterium group</taxon>
        <taxon>Chryseobacterium</taxon>
    </lineage>
</organism>
<reference evidence="3 4" key="1">
    <citation type="submission" date="2018-12" db="EMBL/GenBank/DDBJ databases">
        <title>Draft Genome Sequence of Chryseobacterium arthrosphaerae strain ED882-96 Isolated from the Blood of a Patient with Liver Cirrhosis in Taiwan.</title>
        <authorList>
            <person name="Lin J.-N."/>
            <person name="Lai C.-H."/>
            <person name="Yang C.-H."/>
            <person name="Huang Y.-H."/>
        </authorList>
    </citation>
    <scope>NUCLEOTIDE SEQUENCE [LARGE SCALE GENOMIC DNA]</scope>
    <source>
        <strain evidence="3 4">ED882-96</strain>
    </source>
</reference>
<dbReference type="InterPro" id="IPR002656">
    <property type="entry name" value="Acyl_transf_3_dom"/>
</dbReference>
<keyword evidence="1" id="KW-0472">Membrane</keyword>
<gene>
    <name evidence="3" type="ORF">EJ377_08155</name>
</gene>
<dbReference type="Proteomes" id="UP000276953">
    <property type="component" value="Unassembled WGS sequence"/>
</dbReference>
<feature type="transmembrane region" description="Helical" evidence="1">
    <location>
        <begin position="84"/>
        <end position="106"/>
    </location>
</feature>
<keyword evidence="1" id="KW-0812">Transmembrane</keyword>
<dbReference type="GO" id="GO:0000271">
    <property type="term" value="P:polysaccharide biosynthetic process"/>
    <property type="evidence" value="ECO:0007669"/>
    <property type="project" value="TreeGrafter"/>
</dbReference>
<dbReference type="EMBL" id="RYFC01000001">
    <property type="protein sequence ID" value="RTZ50041.1"/>
    <property type="molecule type" value="Genomic_DNA"/>
</dbReference>
<evidence type="ECO:0000313" key="3">
    <source>
        <dbReference type="EMBL" id="RTZ50041.1"/>
    </source>
</evidence>
<keyword evidence="3" id="KW-0808">Transferase</keyword>
<proteinExistence type="predicted"/>
<evidence type="ECO:0000313" key="4">
    <source>
        <dbReference type="Proteomes" id="UP000276953"/>
    </source>
</evidence>
<sequence>MKKMQMQDITKNNFDFIRVLLAFIVFVGHLGALSQSQQLHVLTYSPVEVAVFSFFIVSGFLIARSYERSSSLKSYAKKRFNRIVPAYLLVVFLCALLLSLVSTLPFSEYFSNTQVYKYLFWNSLFMNFKAPWLPEYSESGGKRSIMDS</sequence>
<dbReference type="GO" id="GO:0016020">
    <property type="term" value="C:membrane"/>
    <property type="evidence" value="ECO:0007669"/>
    <property type="project" value="TreeGrafter"/>
</dbReference>
<dbReference type="GO" id="GO:0016747">
    <property type="term" value="F:acyltransferase activity, transferring groups other than amino-acyl groups"/>
    <property type="evidence" value="ECO:0007669"/>
    <property type="project" value="InterPro"/>
</dbReference>
<dbReference type="PANTHER" id="PTHR23028">
    <property type="entry name" value="ACETYLTRANSFERASE"/>
    <property type="match status" value="1"/>
</dbReference>
<feature type="transmembrane region" description="Helical" evidence="1">
    <location>
        <begin position="44"/>
        <end position="63"/>
    </location>
</feature>
<keyword evidence="1" id="KW-1133">Transmembrane helix</keyword>
<dbReference type="Pfam" id="PF01757">
    <property type="entry name" value="Acyl_transf_3"/>
    <property type="match status" value="1"/>
</dbReference>
<name>A0A432E097_9FLAO</name>
<feature type="domain" description="Acyltransferase 3" evidence="2">
    <location>
        <begin position="13"/>
        <end position="123"/>
    </location>
</feature>
<keyword evidence="3" id="KW-0012">Acyltransferase</keyword>
<dbReference type="InterPro" id="IPR050879">
    <property type="entry name" value="Acyltransferase_3"/>
</dbReference>
<dbReference type="PANTHER" id="PTHR23028:SF53">
    <property type="entry name" value="ACYL_TRANSF_3 DOMAIN-CONTAINING PROTEIN"/>
    <property type="match status" value="1"/>
</dbReference>
<evidence type="ECO:0000256" key="1">
    <source>
        <dbReference type="SAM" id="Phobius"/>
    </source>
</evidence>
<protein>
    <submittedName>
        <fullName evidence="3">Acyltransferase</fullName>
    </submittedName>
</protein>